<comment type="caution">
    <text evidence="1">The sequence shown here is derived from an EMBL/GenBank/DDBJ whole genome shotgun (WGS) entry which is preliminary data.</text>
</comment>
<dbReference type="EMBL" id="RSCK01000077">
    <property type="protein sequence ID" value="RUT05371.1"/>
    <property type="molecule type" value="Genomic_DNA"/>
</dbReference>
<organism evidence="1 2">
    <name type="scientific">Chroococcidiopsis cubana SAG 39.79</name>
    <dbReference type="NCBI Taxonomy" id="388085"/>
    <lineage>
        <taxon>Bacteria</taxon>
        <taxon>Bacillati</taxon>
        <taxon>Cyanobacteriota</taxon>
        <taxon>Cyanophyceae</taxon>
        <taxon>Chroococcidiopsidales</taxon>
        <taxon>Chroococcidiopsidaceae</taxon>
        <taxon>Chroococcidiopsis</taxon>
    </lineage>
</organism>
<name>A0AB37UDD8_9CYAN</name>
<gene>
    <name evidence="1" type="ORF">DSM107010_55240</name>
</gene>
<sequence length="129" mass="15122">MTPEEIYQEALELQSQRDAAEAQYQSEQANIRPYEAYQSILRFFASNERCKPRNACITRIGEVACYHPDTKQFALHTRLEWETAKEQGWKAITNDLNFAIARFHIPESEQYQLTDADIPAYPYSKPPYR</sequence>
<keyword evidence="2" id="KW-1185">Reference proteome</keyword>
<protein>
    <submittedName>
        <fullName evidence="1">Uncharacterized protein</fullName>
    </submittedName>
</protein>
<reference evidence="1 2" key="1">
    <citation type="journal article" date="2019" name="Genome Biol. Evol.">
        <title>Day and night: Metabolic profiles and evolutionary relationships of six axenic non-marine cyanobacteria.</title>
        <authorList>
            <person name="Will S.E."/>
            <person name="Henke P."/>
            <person name="Boedeker C."/>
            <person name="Huang S."/>
            <person name="Brinkmann H."/>
            <person name="Rohde M."/>
            <person name="Jarek M."/>
            <person name="Friedl T."/>
            <person name="Seufert S."/>
            <person name="Schumacher M."/>
            <person name="Overmann J."/>
            <person name="Neumann-Schaal M."/>
            <person name="Petersen J."/>
        </authorList>
    </citation>
    <scope>NUCLEOTIDE SEQUENCE [LARGE SCALE GENOMIC DNA]</scope>
    <source>
        <strain evidence="1 2">SAG 39.79</strain>
    </source>
</reference>
<dbReference type="RefSeq" id="WP_106166801.1">
    <property type="nucleotide sequence ID" value="NZ_JAVKZF010000001.1"/>
</dbReference>
<accession>A0AB37UDD8</accession>
<dbReference type="AlphaFoldDB" id="A0AB37UDD8"/>
<evidence type="ECO:0000313" key="1">
    <source>
        <dbReference type="EMBL" id="RUT05371.1"/>
    </source>
</evidence>
<dbReference type="Proteomes" id="UP000282574">
    <property type="component" value="Unassembled WGS sequence"/>
</dbReference>
<evidence type="ECO:0000313" key="2">
    <source>
        <dbReference type="Proteomes" id="UP000282574"/>
    </source>
</evidence>
<proteinExistence type="predicted"/>